<evidence type="ECO:0000313" key="3">
    <source>
        <dbReference type="Proteomes" id="UP000245390"/>
    </source>
</evidence>
<organism evidence="2 3">
    <name type="scientific">Silicimonas algicola</name>
    <dbReference type="NCBI Taxonomy" id="1826607"/>
    <lineage>
        <taxon>Bacteria</taxon>
        <taxon>Pseudomonadati</taxon>
        <taxon>Pseudomonadota</taxon>
        <taxon>Alphaproteobacteria</taxon>
        <taxon>Rhodobacterales</taxon>
        <taxon>Paracoccaceae</taxon>
    </lineage>
</organism>
<proteinExistence type="predicted"/>
<keyword evidence="3" id="KW-1185">Reference proteome</keyword>
<protein>
    <recommendedName>
        <fullName evidence="1">4Fe-4S ferredoxin-type domain-containing protein</fullName>
    </recommendedName>
</protein>
<dbReference type="InterPro" id="IPR017896">
    <property type="entry name" value="4Fe4S_Fe-S-bd"/>
</dbReference>
<evidence type="ECO:0000259" key="1">
    <source>
        <dbReference type="PROSITE" id="PS51379"/>
    </source>
</evidence>
<sequence length="217" mass="23054">MTPDVGVSLADLESLAGEDNLTLLGACATRPDDGLGIGTLCLLGPSEPGFWAHFTKSNEYRDSRPDPMDRWSRRVVETLSEKVGGSALFPFGDPARPFIDWALRSGAHASPVTLLVHQVTGLWLSYRGAVLLPGLPPLEAATSSPCPTCAQPCRTACPADALTADGYDLGRCHAYLNTAPGADCMNRGCVVRRACPAGAGYLRSEAQSAFHMRAFHP</sequence>
<dbReference type="PROSITE" id="PS51379">
    <property type="entry name" value="4FE4S_FER_2"/>
    <property type="match status" value="1"/>
</dbReference>
<comment type="caution">
    <text evidence="2">The sequence shown here is derived from an EMBL/GenBank/DDBJ whole genome shotgun (WGS) entry which is preliminary data.</text>
</comment>
<accession>A0A316G285</accession>
<reference evidence="2 3" key="1">
    <citation type="submission" date="2018-05" db="EMBL/GenBank/DDBJ databases">
        <title>Genomic Encyclopedia of Type Strains, Phase IV (KMG-IV): sequencing the most valuable type-strain genomes for metagenomic binning, comparative biology and taxonomic classification.</title>
        <authorList>
            <person name="Goeker M."/>
        </authorList>
    </citation>
    <scope>NUCLEOTIDE SEQUENCE [LARGE SCALE GENOMIC DNA]</scope>
    <source>
        <strain evidence="2 3">DSM 103371</strain>
    </source>
</reference>
<gene>
    <name evidence="2" type="ORF">C8D95_10945</name>
</gene>
<dbReference type="Proteomes" id="UP000245390">
    <property type="component" value="Unassembled WGS sequence"/>
</dbReference>
<dbReference type="EMBL" id="QGGV01000009">
    <property type="protein sequence ID" value="PWK54959.1"/>
    <property type="molecule type" value="Genomic_DNA"/>
</dbReference>
<feature type="domain" description="4Fe-4S ferredoxin-type" evidence="1">
    <location>
        <begin position="136"/>
        <end position="167"/>
    </location>
</feature>
<name>A0A316G285_9RHOB</name>
<evidence type="ECO:0000313" key="2">
    <source>
        <dbReference type="EMBL" id="PWK54959.1"/>
    </source>
</evidence>
<dbReference type="AlphaFoldDB" id="A0A316G285"/>